<evidence type="ECO:0000256" key="4">
    <source>
        <dbReference type="ARBA" id="ARBA00023136"/>
    </source>
</evidence>
<dbReference type="InterPro" id="IPR041700">
    <property type="entry name" value="OMP_b-brl_3"/>
</dbReference>
<comment type="subcellular location">
    <subcellularLocation>
        <location evidence="1">Cell outer membrane</location>
        <topology evidence="1">Multi-pass membrane protein</topology>
    </subcellularLocation>
</comment>
<keyword evidence="4" id="KW-0472">Membrane</keyword>
<dbReference type="PANTHER" id="PTHR40980:SF4">
    <property type="entry name" value="TONB-DEPENDENT RECEPTOR-LIKE BETA-BARREL DOMAIN-CONTAINING PROTEIN"/>
    <property type="match status" value="1"/>
</dbReference>
<dbReference type="Pfam" id="PF13715">
    <property type="entry name" value="CarbopepD_reg_2"/>
    <property type="match status" value="1"/>
</dbReference>
<evidence type="ECO:0000313" key="8">
    <source>
        <dbReference type="EMBL" id="KAA6345410.1"/>
    </source>
</evidence>
<dbReference type="GO" id="GO:0009279">
    <property type="term" value="C:cell outer membrane"/>
    <property type="evidence" value="ECO:0007669"/>
    <property type="project" value="UniProtKB-SubCell"/>
</dbReference>
<evidence type="ECO:0000256" key="5">
    <source>
        <dbReference type="ARBA" id="ARBA00023237"/>
    </source>
</evidence>
<sequence>MKNFFILSILLLQTVVLRGQGIITGSIVDKTTQSLVEYANVALYTQNGHKYVLGTVTDVSGKFSIENIAFGNYELEYSFLGFEKTETLKIRLDKNNPVANVGVLELAESFQTLDEVVVTGRKSTYVTQIDKKIFNVGEDLMSSSGSASDLLENIPSVQVDLDGNVSLRGSENVQILINGKTSNLMGATRATVLQQIPAKTIDRVEVITNPSAKYKPDGTSGIINIVLKKERKKGMNGIVAANVGNNDRYNGTLSLNYNPGKINFFGSYGIRQDNRNRYTYDNRTITNTMTGQNTYIDQNTNGPAHPVSQLVQGGIDCDMTKKDNFQVSASYSYTNMLRNETTFNTYRNNSKDTTSYFSRFRRNDENEKNLELSAVYEHKFGEDHTFIIDYTHSSAKELEDNAYTNSYFFPRNPESRDHTSIWQDEEENLIRADYTRPLGEKSKMEVGAELELDNTDMDYSAEDLRGNVWTSNDEKTNHFVFDEDIYALYGTYEAEFGNFGFMGGLRGEIARIQSKLISTGTIIPNNYSNFYPTLHTSYRFDEKNELQLNYSLRVNRPEGDDLNPFPEYKDPFNVSSGNPYLKPEKIHSVELGYLLKSNVTTFVTTLYYRDIFNRMTEVSKFINDSVMWTTKENMSSSQSAGMELILNSTLGKWASINFNSNVFYNVIDASDLGFSDKKSTVSWNASLNGNFNVTKNLMTQLNTRFTAKSLTPQGYREPAFILNLGARYNLLQNKASILFTVSDLLNTYKSVLNIDTPELVRRLERKRTSQIFYLGFTYNFGSSSKKKEAALKYDDRL</sequence>
<reference evidence="8" key="1">
    <citation type="submission" date="2019-03" db="EMBL/GenBank/DDBJ databases">
        <title>Single cell metagenomics reveals metabolic interactions within the superorganism composed of flagellate Streblomastix strix and complex community of Bacteroidetes bacteria on its surface.</title>
        <authorList>
            <person name="Treitli S.C."/>
            <person name="Kolisko M."/>
            <person name="Husnik F."/>
            <person name="Keeling P."/>
            <person name="Hampl V."/>
        </authorList>
    </citation>
    <scope>NUCLEOTIDE SEQUENCE</scope>
    <source>
        <strain evidence="8">STM</strain>
    </source>
</reference>
<organism evidence="8">
    <name type="scientific">termite gut metagenome</name>
    <dbReference type="NCBI Taxonomy" id="433724"/>
    <lineage>
        <taxon>unclassified sequences</taxon>
        <taxon>metagenomes</taxon>
        <taxon>organismal metagenomes</taxon>
    </lineage>
</organism>
<evidence type="ECO:0000259" key="6">
    <source>
        <dbReference type="Pfam" id="PF07715"/>
    </source>
</evidence>
<dbReference type="EMBL" id="SNRY01000171">
    <property type="protein sequence ID" value="KAA6345410.1"/>
    <property type="molecule type" value="Genomic_DNA"/>
</dbReference>
<feature type="domain" description="TonB-dependent receptor plug" evidence="6">
    <location>
        <begin position="144"/>
        <end position="222"/>
    </location>
</feature>
<keyword evidence="3" id="KW-0812">Transmembrane</keyword>
<dbReference type="SUPFAM" id="SSF56935">
    <property type="entry name" value="Porins"/>
    <property type="match status" value="1"/>
</dbReference>
<dbReference type="PANTHER" id="PTHR40980">
    <property type="entry name" value="PLUG DOMAIN-CONTAINING PROTEIN"/>
    <property type="match status" value="1"/>
</dbReference>
<evidence type="ECO:0000313" key="9">
    <source>
        <dbReference type="EMBL" id="KAA6345435.1"/>
    </source>
</evidence>
<protein>
    <submittedName>
        <fullName evidence="8">TonB-dependent receptor</fullName>
    </submittedName>
</protein>
<dbReference type="Gene3D" id="2.40.170.20">
    <property type="entry name" value="TonB-dependent receptor, beta-barrel domain"/>
    <property type="match status" value="1"/>
</dbReference>
<accession>A0A5J4SJE7</accession>
<dbReference type="Gene3D" id="2.60.40.1120">
    <property type="entry name" value="Carboxypeptidase-like, regulatory domain"/>
    <property type="match status" value="1"/>
</dbReference>
<dbReference type="AlphaFoldDB" id="A0A5J4SJE7"/>
<feature type="domain" description="Outer membrane protein beta-barrel" evidence="7">
    <location>
        <begin position="383"/>
        <end position="778"/>
    </location>
</feature>
<dbReference type="InterPro" id="IPR039426">
    <property type="entry name" value="TonB-dep_rcpt-like"/>
</dbReference>
<gene>
    <name evidence="8" type="ORF">EZS27_006999</name>
    <name evidence="9" type="ORF">EZS27_007024</name>
</gene>
<name>A0A5J4SJE7_9ZZZZ</name>
<evidence type="ECO:0000256" key="3">
    <source>
        <dbReference type="ARBA" id="ARBA00022692"/>
    </source>
</evidence>
<comment type="caution">
    <text evidence="8">The sequence shown here is derived from an EMBL/GenBank/DDBJ whole genome shotgun (WGS) entry which is preliminary data.</text>
</comment>
<dbReference type="Pfam" id="PF14905">
    <property type="entry name" value="OMP_b-brl_3"/>
    <property type="match status" value="1"/>
</dbReference>
<evidence type="ECO:0000259" key="7">
    <source>
        <dbReference type="Pfam" id="PF14905"/>
    </source>
</evidence>
<keyword evidence="5" id="KW-0998">Cell outer membrane</keyword>
<evidence type="ECO:0000256" key="1">
    <source>
        <dbReference type="ARBA" id="ARBA00004571"/>
    </source>
</evidence>
<dbReference type="Pfam" id="PF07715">
    <property type="entry name" value="Plug"/>
    <property type="match status" value="1"/>
</dbReference>
<dbReference type="InterPro" id="IPR037066">
    <property type="entry name" value="Plug_dom_sf"/>
</dbReference>
<dbReference type="Gene3D" id="2.170.130.10">
    <property type="entry name" value="TonB-dependent receptor, plug domain"/>
    <property type="match status" value="1"/>
</dbReference>
<keyword evidence="2" id="KW-0813">Transport</keyword>
<dbReference type="InterPro" id="IPR036942">
    <property type="entry name" value="Beta-barrel_TonB_sf"/>
</dbReference>
<proteinExistence type="predicted"/>
<dbReference type="EMBL" id="SNRY01000171">
    <property type="protein sequence ID" value="KAA6345435.1"/>
    <property type="molecule type" value="Genomic_DNA"/>
</dbReference>
<evidence type="ECO:0000256" key="2">
    <source>
        <dbReference type="ARBA" id="ARBA00022448"/>
    </source>
</evidence>
<keyword evidence="8" id="KW-0675">Receptor</keyword>
<dbReference type="SUPFAM" id="SSF49464">
    <property type="entry name" value="Carboxypeptidase regulatory domain-like"/>
    <property type="match status" value="1"/>
</dbReference>
<dbReference type="InterPro" id="IPR008969">
    <property type="entry name" value="CarboxyPept-like_regulatory"/>
</dbReference>
<dbReference type="InterPro" id="IPR012910">
    <property type="entry name" value="Plug_dom"/>
</dbReference>
<dbReference type="PROSITE" id="PS52016">
    <property type="entry name" value="TONB_DEPENDENT_REC_3"/>
    <property type="match status" value="1"/>
</dbReference>